<keyword evidence="1 6" id="KW-0028">Amino-acid biosynthesis</keyword>
<protein>
    <recommendedName>
        <fullName evidence="6">Methylthioribulose-1-phosphate dehydratase</fullName>
        <shortName evidence="6">MTRu-1-P dehydratase</shortName>
        <ecNumber evidence="6">4.2.1.109</ecNumber>
    </recommendedName>
</protein>
<evidence type="ECO:0000256" key="4">
    <source>
        <dbReference type="ARBA" id="ARBA00023167"/>
    </source>
</evidence>
<feature type="binding site" evidence="6">
    <location>
        <position position="112"/>
    </location>
    <ligand>
        <name>Zn(2+)</name>
        <dbReference type="ChEBI" id="CHEBI:29105"/>
    </ligand>
</feature>
<comment type="caution">
    <text evidence="8">The sequence shown here is derived from an EMBL/GenBank/DDBJ whole genome shotgun (WGS) entry which is preliminary data.</text>
</comment>
<comment type="similarity">
    <text evidence="6">Belongs to the aldolase class II family. MtnB subfamily.</text>
</comment>
<organism evidence="8 9">
    <name type="scientific">Cryptosporangium japonicum</name>
    <dbReference type="NCBI Taxonomy" id="80872"/>
    <lineage>
        <taxon>Bacteria</taxon>
        <taxon>Bacillati</taxon>
        <taxon>Actinomycetota</taxon>
        <taxon>Actinomycetes</taxon>
        <taxon>Cryptosporangiales</taxon>
        <taxon>Cryptosporangiaceae</taxon>
        <taxon>Cryptosporangium</taxon>
    </lineage>
</organism>
<evidence type="ECO:0000256" key="3">
    <source>
        <dbReference type="ARBA" id="ARBA00022833"/>
    </source>
</evidence>
<proteinExistence type="inferred from homology"/>
<sequence>MTGPDYRTDFRGVLEGAGTALAAESARFAGIGWMRGTSGNLSIVLNRNPLRLAVTVSGLDKGELTSADVVVVDEFGRAVPEQPRPDLVPSAEAELHARVAQLSGAGAVVHVHALQAVLAGHWWPDGIELRDLEMLKGIGRLAHDETVTIPVVPNSQDMKVLGDDVAKVFDPATPAVVVARHGMYAWGRDLLQARHHTEIVEFLLQFKVETRG</sequence>
<keyword evidence="9" id="KW-1185">Reference proteome</keyword>
<dbReference type="PANTHER" id="PTHR10640">
    <property type="entry name" value="METHYLTHIORIBULOSE-1-PHOSPHATE DEHYDRATASE"/>
    <property type="match status" value="1"/>
</dbReference>
<dbReference type="EC" id="4.2.1.109" evidence="6"/>
<keyword evidence="4 6" id="KW-0486">Methionine biosynthesis</keyword>
<accession>A0ABN0UPE8</accession>
<evidence type="ECO:0000313" key="8">
    <source>
        <dbReference type="EMBL" id="GAA0257224.1"/>
    </source>
</evidence>
<dbReference type="InterPro" id="IPR017714">
    <property type="entry name" value="MethylthioRu-1-P_deHdtase_MtnB"/>
</dbReference>
<keyword evidence="2 6" id="KW-0479">Metal-binding</keyword>
<keyword evidence="3 6" id="KW-0862">Zinc</keyword>
<dbReference type="Proteomes" id="UP001500967">
    <property type="component" value="Unassembled WGS sequence"/>
</dbReference>
<gene>
    <name evidence="6" type="primary">mtnB</name>
    <name evidence="8" type="ORF">GCM10009539_48210</name>
</gene>
<keyword evidence="5 6" id="KW-0456">Lyase</keyword>
<comment type="catalytic activity">
    <reaction evidence="6">
        <text>5-(methylsulfanyl)-D-ribulose 1-phosphate = 5-methylsulfanyl-2,3-dioxopentyl phosphate + H2O</text>
        <dbReference type="Rhea" id="RHEA:15549"/>
        <dbReference type="ChEBI" id="CHEBI:15377"/>
        <dbReference type="ChEBI" id="CHEBI:58548"/>
        <dbReference type="ChEBI" id="CHEBI:58828"/>
        <dbReference type="EC" id="4.2.1.109"/>
    </reaction>
</comment>
<dbReference type="Gene3D" id="3.40.225.10">
    <property type="entry name" value="Class II aldolase/adducin N-terminal domain"/>
    <property type="match status" value="1"/>
</dbReference>
<dbReference type="InterPro" id="IPR001303">
    <property type="entry name" value="Aldolase_II/adducin_N"/>
</dbReference>
<evidence type="ECO:0000259" key="7">
    <source>
        <dbReference type="SMART" id="SM01007"/>
    </source>
</evidence>
<evidence type="ECO:0000256" key="2">
    <source>
        <dbReference type="ARBA" id="ARBA00022723"/>
    </source>
</evidence>
<dbReference type="RefSeq" id="WP_344651170.1">
    <property type="nucleotide sequence ID" value="NZ_BAAAGX010000018.1"/>
</dbReference>
<comment type="pathway">
    <text evidence="6">Amino-acid biosynthesis; L-methionine biosynthesis via salvage pathway; L-methionine from S-methyl-5-thio-alpha-D-ribose 1-phosphate: step 2/6.</text>
</comment>
<evidence type="ECO:0000313" key="9">
    <source>
        <dbReference type="Proteomes" id="UP001500967"/>
    </source>
</evidence>
<evidence type="ECO:0000256" key="1">
    <source>
        <dbReference type="ARBA" id="ARBA00022605"/>
    </source>
</evidence>
<dbReference type="PANTHER" id="PTHR10640:SF7">
    <property type="entry name" value="METHYLTHIORIBULOSE-1-PHOSPHATE DEHYDRATASE"/>
    <property type="match status" value="1"/>
</dbReference>
<dbReference type="SMART" id="SM01007">
    <property type="entry name" value="Aldolase_II"/>
    <property type="match status" value="1"/>
</dbReference>
<feature type="domain" description="Class II aldolase/adducin N-terminal" evidence="7">
    <location>
        <begin position="19"/>
        <end position="208"/>
    </location>
</feature>
<feature type="binding site" evidence="6">
    <location>
        <position position="110"/>
    </location>
    <ligand>
        <name>Zn(2+)</name>
        <dbReference type="ChEBI" id="CHEBI:29105"/>
    </ligand>
</feature>
<reference evidence="8 9" key="1">
    <citation type="journal article" date="2019" name="Int. J. Syst. Evol. Microbiol.">
        <title>The Global Catalogue of Microorganisms (GCM) 10K type strain sequencing project: providing services to taxonomists for standard genome sequencing and annotation.</title>
        <authorList>
            <consortium name="The Broad Institute Genomics Platform"/>
            <consortium name="The Broad Institute Genome Sequencing Center for Infectious Disease"/>
            <person name="Wu L."/>
            <person name="Ma J."/>
        </authorList>
    </citation>
    <scope>NUCLEOTIDE SEQUENCE [LARGE SCALE GENOMIC DNA]</scope>
    <source>
        <strain evidence="8 9">JCM 10425</strain>
    </source>
</reference>
<dbReference type="InterPro" id="IPR036409">
    <property type="entry name" value="Aldolase_II/adducin_N_sf"/>
</dbReference>
<evidence type="ECO:0000256" key="5">
    <source>
        <dbReference type="ARBA" id="ARBA00023239"/>
    </source>
</evidence>
<name>A0ABN0UPE8_9ACTN</name>
<dbReference type="NCBIfam" id="TIGR03328">
    <property type="entry name" value="salvage_mtnB"/>
    <property type="match status" value="1"/>
</dbReference>
<dbReference type="HAMAP" id="MF_01677">
    <property type="entry name" value="Salvage_MtnB"/>
    <property type="match status" value="1"/>
</dbReference>
<dbReference type="EMBL" id="BAAAGX010000018">
    <property type="protein sequence ID" value="GAA0257224.1"/>
    <property type="molecule type" value="Genomic_DNA"/>
</dbReference>
<dbReference type="SUPFAM" id="SSF53639">
    <property type="entry name" value="AraD/HMP-PK domain-like"/>
    <property type="match status" value="1"/>
</dbReference>
<comment type="function">
    <text evidence="6">Catalyzes the dehydration of methylthioribulose-1-phosphate (MTRu-1-P) into 2,3-diketo-5-methylthiopentyl-1-phosphate (DK-MTP-1-P).</text>
</comment>
<comment type="cofactor">
    <cofactor evidence="6">
        <name>Zn(2+)</name>
        <dbReference type="ChEBI" id="CHEBI:29105"/>
    </cofactor>
    <text evidence="6">Binds 1 zinc ion per subunit.</text>
</comment>
<dbReference type="Pfam" id="PF00596">
    <property type="entry name" value="Aldolase_II"/>
    <property type="match status" value="1"/>
</dbReference>
<evidence type="ECO:0000256" key="6">
    <source>
        <dbReference type="HAMAP-Rule" id="MF_01677"/>
    </source>
</evidence>